<dbReference type="GO" id="GO:0005829">
    <property type="term" value="C:cytosol"/>
    <property type="evidence" value="ECO:0007669"/>
    <property type="project" value="TreeGrafter"/>
</dbReference>
<proteinExistence type="inferred from homology"/>
<dbReference type="PANTHER" id="PTHR43661">
    <property type="entry name" value="D-XYLONATE DEHYDRATASE"/>
    <property type="match status" value="1"/>
</dbReference>
<accession>W1YA07</accession>
<feature type="non-terminal residue" evidence="4">
    <location>
        <position position="71"/>
    </location>
</feature>
<comment type="caution">
    <text evidence="4">The sequence shown here is derived from an EMBL/GenBank/DDBJ whole genome shotgun (WGS) entry which is preliminary data.</text>
</comment>
<dbReference type="AlphaFoldDB" id="W1YA07"/>
<evidence type="ECO:0000313" key="4">
    <source>
        <dbReference type="EMBL" id="ETJ39408.1"/>
    </source>
</evidence>
<evidence type="ECO:0000256" key="1">
    <source>
        <dbReference type="ARBA" id="ARBA00006486"/>
    </source>
</evidence>
<dbReference type="PANTHER" id="PTHR43661:SF1">
    <property type="entry name" value="PHOSPHOGLUCONATE DEHYDRATASE"/>
    <property type="match status" value="1"/>
</dbReference>
<feature type="non-terminal residue" evidence="4">
    <location>
        <position position="1"/>
    </location>
</feature>
<name>W1YA07_9ZZZZ</name>
<dbReference type="Pfam" id="PF00920">
    <property type="entry name" value="ILVD_EDD_N"/>
    <property type="match status" value="1"/>
</dbReference>
<gene>
    <name evidence="4" type="ORF">Q604_UNBC06730G0001</name>
</gene>
<organism evidence="4">
    <name type="scientific">human gut metagenome</name>
    <dbReference type="NCBI Taxonomy" id="408170"/>
    <lineage>
        <taxon>unclassified sequences</taxon>
        <taxon>metagenomes</taxon>
        <taxon>organismal metagenomes</taxon>
    </lineage>
</organism>
<dbReference type="SUPFAM" id="SSF143975">
    <property type="entry name" value="IlvD/EDD N-terminal domain-like"/>
    <property type="match status" value="1"/>
</dbReference>
<evidence type="ECO:0000256" key="2">
    <source>
        <dbReference type="ARBA" id="ARBA00023239"/>
    </source>
</evidence>
<comment type="similarity">
    <text evidence="1">Belongs to the IlvD/Edd family.</text>
</comment>
<dbReference type="InterPro" id="IPR000581">
    <property type="entry name" value="ILV_EDD_N"/>
</dbReference>
<sequence length="71" mass="7279">LTMHLVAVAAAAGIRVTWDDFDALSTAVPLLALVFPNGGADINHFQAAGGLGFVISQLLDAGLLHPDVLTV</sequence>
<dbReference type="EMBL" id="AZMM01006730">
    <property type="protein sequence ID" value="ETJ39408.1"/>
    <property type="molecule type" value="Genomic_DNA"/>
</dbReference>
<evidence type="ECO:0000259" key="3">
    <source>
        <dbReference type="Pfam" id="PF00920"/>
    </source>
</evidence>
<reference evidence="4" key="1">
    <citation type="submission" date="2013-12" db="EMBL/GenBank/DDBJ databases">
        <title>A Varibaculum cambriense genome reconstructed from a premature infant gut community with otherwise low bacterial novelty that shifts toward anaerobic metabolism during the third week of life.</title>
        <authorList>
            <person name="Brown C.T."/>
            <person name="Sharon I."/>
            <person name="Thomas B.C."/>
            <person name="Castelle C.J."/>
            <person name="Morowitz M.J."/>
            <person name="Banfield J.F."/>
        </authorList>
    </citation>
    <scope>NUCLEOTIDE SEQUENCE</scope>
</reference>
<protein>
    <submittedName>
        <fullName evidence="4">Phosphogluconate dehydratase</fullName>
    </submittedName>
</protein>
<feature type="domain" description="Dihydroxy-acid/6-phosphogluconate dehydratase N-terminal" evidence="3">
    <location>
        <begin position="2"/>
        <end position="71"/>
    </location>
</feature>
<keyword evidence="2" id="KW-0456">Lyase</keyword>
<dbReference type="InterPro" id="IPR037237">
    <property type="entry name" value="IlvD/EDD_N"/>
</dbReference>
<dbReference type="GO" id="GO:0004456">
    <property type="term" value="F:phosphogluconate dehydratase activity"/>
    <property type="evidence" value="ECO:0007669"/>
    <property type="project" value="TreeGrafter"/>
</dbReference>